<feature type="site" description="Interaction with phosphoserine on interacting protein" evidence="2">
    <location>
        <position position="132"/>
    </location>
</feature>
<dbReference type="Gene3D" id="1.20.190.20">
    <property type="entry name" value="14-3-3 domain"/>
    <property type="match status" value="1"/>
</dbReference>
<comment type="caution">
    <text evidence="4">The sequence shown here is derived from an EMBL/GenBank/DDBJ whole genome shotgun (WGS) entry which is preliminary data.</text>
</comment>
<name>A0A8T2TSA8_CERRI</name>
<proteinExistence type="inferred from homology"/>
<reference evidence="4" key="1">
    <citation type="submission" date="2021-08" db="EMBL/GenBank/DDBJ databases">
        <title>WGS assembly of Ceratopteris richardii.</title>
        <authorList>
            <person name="Marchant D.B."/>
            <person name="Chen G."/>
            <person name="Jenkins J."/>
            <person name="Shu S."/>
            <person name="Leebens-Mack J."/>
            <person name="Grimwood J."/>
            <person name="Schmutz J."/>
            <person name="Soltis P."/>
            <person name="Soltis D."/>
            <person name="Chen Z.-H."/>
        </authorList>
    </citation>
    <scope>NUCLEOTIDE SEQUENCE</scope>
    <source>
        <strain evidence="4">Whitten #5841</strain>
        <tissue evidence="4">Leaf</tissue>
    </source>
</reference>
<accession>A0A8T2TSA8</accession>
<keyword evidence="5" id="KW-1185">Reference proteome</keyword>
<protein>
    <recommendedName>
        <fullName evidence="3">14-3-3 domain-containing protein</fullName>
    </recommendedName>
</protein>
<dbReference type="OrthoDB" id="10260625at2759"/>
<evidence type="ECO:0000256" key="2">
    <source>
        <dbReference type="PIRSR" id="PIRSR000868-1"/>
    </source>
</evidence>
<comment type="similarity">
    <text evidence="1">Belongs to the 14-3-3 family.</text>
</comment>
<evidence type="ECO:0000313" key="4">
    <source>
        <dbReference type="EMBL" id="KAH7424315.1"/>
    </source>
</evidence>
<evidence type="ECO:0000259" key="3">
    <source>
        <dbReference type="SMART" id="SM00101"/>
    </source>
</evidence>
<organism evidence="4 5">
    <name type="scientific">Ceratopteris richardii</name>
    <name type="common">Triangle waterfern</name>
    <dbReference type="NCBI Taxonomy" id="49495"/>
    <lineage>
        <taxon>Eukaryota</taxon>
        <taxon>Viridiplantae</taxon>
        <taxon>Streptophyta</taxon>
        <taxon>Embryophyta</taxon>
        <taxon>Tracheophyta</taxon>
        <taxon>Polypodiopsida</taxon>
        <taxon>Polypodiidae</taxon>
        <taxon>Polypodiales</taxon>
        <taxon>Pteridineae</taxon>
        <taxon>Pteridaceae</taxon>
        <taxon>Parkerioideae</taxon>
        <taxon>Ceratopteris</taxon>
    </lineage>
</organism>
<dbReference type="PIRSF" id="PIRSF000868">
    <property type="entry name" value="14-3-3"/>
    <property type="match status" value="1"/>
</dbReference>
<dbReference type="Proteomes" id="UP000825935">
    <property type="component" value="Chromosome 11"/>
</dbReference>
<dbReference type="EMBL" id="CM035416">
    <property type="protein sequence ID" value="KAH7424315.1"/>
    <property type="molecule type" value="Genomic_DNA"/>
</dbReference>
<dbReference type="SUPFAM" id="SSF48445">
    <property type="entry name" value="14-3-3 protein"/>
    <property type="match status" value="1"/>
</dbReference>
<dbReference type="SMART" id="SM00101">
    <property type="entry name" value="14_3_3"/>
    <property type="match status" value="1"/>
</dbReference>
<dbReference type="Pfam" id="PF00244">
    <property type="entry name" value="14-3-3"/>
    <property type="match status" value="1"/>
</dbReference>
<dbReference type="InterPro" id="IPR036815">
    <property type="entry name" value="14-3-3_dom_sf"/>
</dbReference>
<feature type="domain" description="14-3-3" evidence="3">
    <location>
        <begin position="6"/>
        <end position="247"/>
    </location>
</feature>
<sequence>MSMEEREGYVYMAKLAEQAERYEEMVMFMKKLSNLDVEVTIEERNLLAVAYKHAIGARRGAWRILCAIVQKEEAKGNEYNVKRVKEYRFKVEEELCKICNDILVIIDEHLLPSSGTSERKIFFYKMKGDYYRYLAEFKRGDEREEAANQSLKAYRAAFNMSEADLPQAHPVRLGLALNFSVFYYEIMGSPERACRLAKQAFDEALTEMDSLSEDSYKDSTLIMQLLRDNLTLWTPDIQDNGGNDRIRLDHYGIMQNGKVSTPFDR</sequence>
<gene>
    <name evidence="4" type="ORF">KP509_11G002300</name>
</gene>
<dbReference type="AlphaFoldDB" id="A0A8T2TSA8"/>
<dbReference type="FunFam" id="1.20.190.20:FF:000001">
    <property type="entry name" value="14-3-3 gamma 1"/>
    <property type="match status" value="1"/>
</dbReference>
<feature type="site" description="Interaction with phosphoserine on interacting protein" evidence="2">
    <location>
        <position position="59"/>
    </location>
</feature>
<evidence type="ECO:0000256" key="1">
    <source>
        <dbReference type="ARBA" id="ARBA00006141"/>
    </source>
</evidence>
<dbReference type="InterPro" id="IPR023410">
    <property type="entry name" value="14-3-3_domain"/>
</dbReference>
<evidence type="ECO:0000313" key="5">
    <source>
        <dbReference type="Proteomes" id="UP000825935"/>
    </source>
</evidence>
<dbReference type="InterPro" id="IPR000308">
    <property type="entry name" value="14-3-3"/>
</dbReference>
<dbReference type="PRINTS" id="PR00305">
    <property type="entry name" value="1433ZETA"/>
</dbReference>
<dbReference type="PANTHER" id="PTHR18860">
    <property type="entry name" value="14-3-3 PROTEIN"/>
    <property type="match status" value="1"/>
</dbReference>